<evidence type="ECO:0000313" key="12">
    <source>
        <dbReference type="EMBL" id="AXH29157.1"/>
    </source>
</evidence>
<evidence type="ECO:0000256" key="2">
    <source>
        <dbReference type="ARBA" id="ARBA00002803"/>
    </source>
</evidence>
<feature type="domain" description="Lumazine-binding" evidence="11">
    <location>
        <begin position="98"/>
        <end position="194"/>
    </location>
</feature>
<feature type="repeat" description="Lumazine-binding" evidence="10">
    <location>
        <begin position="1"/>
        <end position="97"/>
    </location>
</feature>
<accession>A0A345JPB1</accession>
<gene>
    <name evidence="12" type="ORF">CGC43_00405</name>
</gene>
<evidence type="ECO:0000256" key="8">
    <source>
        <dbReference type="ARBA" id="ARBA00022737"/>
    </source>
</evidence>
<dbReference type="GO" id="GO:0009231">
    <property type="term" value="P:riboflavin biosynthetic process"/>
    <property type="evidence" value="ECO:0007669"/>
    <property type="project" value="UniProtKB-KW"/>
</dbReference>
<evidence type="ECO:0000256" key="5">
    <source>
        <dbReference type="ARBA" id="ARBA00013950"/>
    </source>
</evidence>
<keyword evidence="13" id="KW-1185">Reference proteome</keyword>
<dbReference type="Gene3D" id="2.40.30.20">
    <property type="match status" value="2"/>
</dbReference>
<dbReference type="NCBIfam" id="NF006767">
    <property type="entry name" value="PRK09289.1"/>
    <property type="match status" value="1"/>
</dbReference>
<dbReference type="NCBIfam" id="NF009566">
    <property type="entry name" value="PRK13020.1"/>
    <property type="match status" value="1"/>
</dbReference>
<dbReference type="PROSITE" id="PS51177">
    <property type="entry name" value="LUMAZINE_BIND"/>
    <property type="match status" value="2"/>
</dbReference>
<evidence type="ECO:0000256" key="1">
    <source>
        <dbReference type="ARBA" id="ARBA00000968"/>
    </source>
</evidence>
<dbReference type="InterPro" id="IPR001783">
    <property type="entry name" value="Lumazine-bd"/>
</dbReference>
<dbReference type="PANTHER" id="PTHR21098:SF12">
    <property type="entry name" value="RIBOFLAVIN SYNTHASE"/>
    <property type="match status" value="1"/>
</dbReference>
<dbReference type="CDD" id="cd00402">
    <property type="entry name" value="Riboflavin_synthase_like"/>
    <property type="match status" value="1"/>
</dbReference>
<dbReference type="GO" id="GO:0004746">
    <property type="term" value="F:riboflavin synthase activity"/>
    <property type="evidence" value="ECO:0007669"/>
    <property type="project" value="UniProtKB-UniRule"/>
</dbReference>
<dbReference type="InterPro" id="IPR023366">
    <property type="entry name" value="ATP_synth_asu-like_sf"/>
</dbReference>
<dbReference type="EC" id="2.5.1.9" evidence="4 9"/>
<name>A0A345JPB1_9GAMM</name>
<evidence type="ECO:0000256" key="3">
    <source>
        <dbReference type="ARBA" id="ARBA00004887"/>
    </source>
</evidence>
<dbReference type="SUPFAM" id="SSF63380">
    <property type="entry name" value="Riboflavin synthase domain-like"/>
    <property type="match status" value="2"/>
</dbReference>
<dbReference type="InterPro" id="IPR017938">
    <property type="entry name" value="Riboflavin_synthase-like_b-brl"/>
</dbReference>
<feature type="domain" description="Lumazine-binding" evidence="11">
    <location>
        <begin position="1"/>
        <end position="97"/>
    </location>
</feature>
<dbReference type="PANTHER" id="PTHR21098">
    <property type="entry name" value="RIBOFLAVIN SYNTHASE ALPHA CHAIN"/>
    <property type="match status" value="1"/>
</dbReference>
<organism evidence="12 13">
    <name type="scientific">Francisella opportunistica</name>
    <dbReference type="NCBI Taxonomy" id="2016517"/>
    <lineage>
        <taxon>Bacteria</taxon>
        <taxon>Pseudomonadati</taxon>
        <taxon>Pseudomonadota</taxon>
        <taxon>Gammaproteobacteria</taxon>
        <taxon>Thiotrichales</taxon>
        <taxon>Francisellaceae</taxon>
        <taxon>Francisella</taxon>
    </lineage>
</organism>
<dbReference type="OrthoDB" id="9788537at2"/>
<feature type="repeat" description="Lumazine-binding" evidence="10">
    <location>
        <begin position="98"/>
        <end position="194"/>
    </location>
</feature>
<evidence type="ECO:0000313" key="13">
    <source>
        <dbReference type="Proteomes" id="UP000253862"/>
    </source>
</evidence>
<dbReference type="RefSeq" id="WP_071628454.1">
    <property type="nucleotide sequence ID" value="NZ_CP022375.1"/>
</dbReference>
<evidence type="ECO:0000256" key="9">
    <source>
        <dbReference type="NCBIfam" id="TIGR00187"/>
    </source>
</evidence>
<evidence type="ECO:0000259" key="11">
    <source>
        <dbReference type="PROSITE" id="PS51177"/>
    </source>
</evidence>
<proteinExistence type="predicted"/>
<evidence type="ECO:0000256" key="7">
    <source>
        <dbReference type="ARBA" id="ARBA00022679"/>
    </source>
</evidence>
<dbReference type="EMBL" id="CP022375">
    <property type="protein sequence ID" value="AXH29157.1"/>
    <property type="molecule type" value="Genomic_DNA"/>
</dbReference>
<comment type="function">
    <text evidence="2">Catalyzes the dismutation of two molecules of 6,7-dimethyl-8-ribityllumazine, resulting in the formation of riboflavin and 5-amino-6-(D-ribitylamino)uracil.</text>
</comment>
<keyword evidence="6" id="KW-0686">Riboflavin biosynthesis</keyword>
<reference evidence="12 13" key="1">
    <citation type="submission" date="2017-07" db="EMBL/GenBank/DDBJ databases">
        <title>Complete genome sequences and comparative analysis of the novel pathogen Francisella opportunistica.</title>
        <authorList>
            <person name="Dietrich E.A."/>
            <person name="Kingry L.C."/>
            <person name="Petersen J.M."/>
        </authorList>
    </citation>
    <scope>NUCLEOTIDE SEQUENCE [LARGE SCALE GENOMIC DNA]</scope>
    <source>
        <strain evidence="12 13">14-2155</strain>
    </source>
</reference>
<keyword evidence="8" id="KW-0677">Repeat</keyword>
<comment type="pathway">
    <text evidence="3">Cofactor biosynthesis; riboflavin biosynthesis; riboflavin from 2-hydroxy-3-oxobutyl phosphate and 5-amino-6-(D-ribitylamino)uracil: step 2/2.</text>
</comment>
<dbReference type="PIRSF" id="PIRSF000498">
    <property type="entry name" value="Riboflavin_syn_A"/>
    <property type="match status" value="1"/>
</dbReference>
<dbReference type="NCBIfam" id="TIGR00187">
    <property type="entry name" value="ribE"/>
    <property type="match status" value="1"/>
</dbReference>
<dbReference type="AlphaFoldDB" id="A0A345JPB1"/>
<evidence type="ECO:0000256" key="6">
    <source>
        <dbReference type="ARBA" id="ARBA00022619"/>
    </source>
</evidence>
<dbReference type="Pfam" id="PF00677">
    <property type="entry name" value="Lum_binding"/>
    <property type="match status" value="2"/>
</dbReference>
<dbReference type="Proteomes" id="UP000253862">
    <property type="component" value="Chromosome"/>
</dbReference>
<evidence type="ECO:0000256" key="10">
    <source>
        <dbReference type="PROSITE-ProRule" id="PRU00524"/>
    </source>
</evidence>
<dbReference type="KEGG" id="foo:CGC45_00405"/>
<sequence length="201" mass="22282">MFSGIVQQLGTIKKITITDNLKTFCIKFDNSLLCNIGDSVAVNGTCLTVTQINKQNLTANFDAVPETLKKTNLDALKENHQVNIELAMRYGDHVGGHMVQGHVDETGQIKHIQDVGGAWFIEIFASKEFLKYLVTKGFVTIDGMSITVVNIFKDSFTVTLIPHTIEVTIAKNYTNGSIVNLEADATGKYIYKYIQGFKENV</sequence>
<keyword evidence="7" id="KW-0808">Transferase</keyword>
<dbReference type="InterPro" id="IPR026017">
    <property type="entry name" value="Lumazine-bd_dom"/>
</dbReference>
<protein>
    <recommendedName>
        <fullName evidence="5 9">Riboflavin synthase</fullName>
        <ecNumber evidence="4 9">2.5.1.9</ecNumber>
    </recommendedName>
</protein>
<evidence type="ECO:0000256" key="4">
    <source>
        <dbReference type="ARBA" id="ARBA00012827"/>
    </source>
</evidence>
<comment type="catalytic activity">
    <reaction evidence="1">
        <text>2 6,7-dimethyl-8-(1-D-ribityl)lumazine + H(+) = 5-amino-6-(D-ribitylamino)uracil + riboflavin</text>
        <dbReference type="Rhea" id="RHEA:20772"/>
        <dbReference type="ChEBI" id="CHEBI:15378"/>
        <dbReference type="ChEBI" id="CHEBI:15934"/>
        <dbReference type="ChEBI" id="CHEBI:57986"/>
        <dbReference type="ChEBI" id="CHEBI:58201"/>
        <dbReference type="EC" id="2.5.1.9"/>
    </reaction>
</comment>
<dbReference type="FunFam" id="2.40.30.20:FF:000004">
    <property type="entry name" value="Riboflavin synthase, alpha subunit"/>
    <property type="match status" value="1"/>
</dbReference>